<protein>
    <submittedName>
        <fullName evidence="1">Uncharacterized protein</fullName>
    </submittedName>
</protein>
<gene>
    <name evidence="1" type="ORF">K443DRAFT_125844</name>
</gene>
<evidence type="ECO:0000313" key="2">
    <source>
        <dbReference type="Proteomes" id="UP000054477"/>
    </source>
</evidence>
<dbReference type="AlphaFoldDB" id="A0A0C9X4X1"/>
<dbReference type="HOGENOM" id="CLU_1927956_0_0_1"/>
<name>A0A0C9X4X1_9AGAR</name>
<evidence type="ECO:0000313" key="1">
    <source>
        <dbReference type="EMBL" id="KIJ92691.1"/>
    </source>
</evidence>
<proteinExistence type="predicted"/>
<reference evidence="1 2" key="1">
    <citation type="submission" date="2014-04" db="EMBL/GenBank/DDBJ databases">
        <authorList>
            <consortium name="DOE Joint Genome Institute"/>
            <person name="Kuo A."/>
            <person name="Kohler A."/>
            <person name="Nagy L.G."/>
            <person name="Floudas D."/>
            <person name="Copeland A."/>
            <person name="Barry K.W."/>
            <person name="Cichocki N."/>
            <person name="Veneault-Fourrey C."/>
            <person name="LaButti K."/>
            <person name="Lindquist E.A."/>
            <person name="Lipzen A."/>
            <person name="Lundell T."/>
            <person name="Morin E."/>
            <person name="Murat C."/>
            <person name="Sun H."/>
            <person name="Tunlid A."/>
            <person name="Henrissat B."/>
            <person name="Grigoriev I.V."/>
            <person name="Hibbett D.S."/>
            <person name="Martin F."/>
            <person name="Nordberg H.P."/>
            <person name="Cantor M.N."/>
            <person name="Hua S.X."/>
        </authorList>
    </citation>
    <scope>NUCLEOTIDE SEQUENCE [LARGE SCALE GENOMIC DNA]</scope>
    <source>
        <strain evidence="1 2">LaAM-08-1</strain>
    </source>
</reference>
<sequence length="131" mass="14809">MNQVLVLPIHLELLFFYIIINKLSNVNFLGNYIIWVQYTLALQLLLELNTRLAMQNINALNGLVLWMYTGPLSFENWFLAVLDSTYIAEATMGCAITISLHKAISLLSSVGYYQGGGAFMMIFKQGQDHKS</sequence>
<dbReference type="Proteomes" id="UP000054477">
    <property type="component" value="Unassembled WGS sequence"/>
</dbReference>
<keyword evidence="2" id="KW-1185">Reference proteome</keyword>
<dbReference type="EMBL" id="KN838891">
    <property type="protein sequence ID" value="KIJ92691.1"/>
    <property type="molecule type" value="Genomic_DNA"/>
</dbReference>
<reference evidence="2" key="2">
    <citation type="submission" date="2015-01" db="EMBL/GenBank/DDBJ databases">
        <title>Evolutionary Origins and Diversification of the Mycorrhizal Mutualists.</title>
        <authorList>
            <consortium name="DOE Joint Genome Institute"/>
            <consortium name="Mycorrhizal Genomics Consortium"/>
            <person name="Kohler A."/>
            <person name="Kuo A."/>
            <person name="Nagy L.G."/>
            <person name="Floudas D."/>
            <person name="Copeland A."/>
            <person name="Barry K.W."/>
            <person name="Cichocki N."/>
            <person name="Veneault-Fourrey C."/>
            <person name="LaButti K."/>
            <person name="Lindquist E.A."/>
            <person name="Lipzen A."/>
            <person name="Lundell T."/>
            <person name="Morin E."/>
            <person name="Murat C."/>
            <person name="Riley R."/>
            <person name="Ohm R."/>
            <person name="Sun H."/>
            <person name="Tunlid A."/>
            <person name="Henrissat B."/>
            <person name="Grigoriev I.V."/>
            <person name="Hibbett D.S."/>
            <person name="Martin F."/>
        </authorList>
    </citation>
    <scope>NUCLEOTIDE SEQUENCE [LARGE SCALE GENOMIC DNA]</scope>
    <source>
        <strain evidence="2">LaAM-08-1</strain>
    </source>
</reference>
<accession>A0A0C9X4X1</accession>
<organism evidence="1 2">
    <name type="scientific">Laccaria amethystina LaAM-08-1</name>
    <dbReference type="NCBI Taxonomy" id="1095629"/>
    <lineage>
        <taxon>Eukaryota</taxon>
        <taxon>Fungi</taxon>
        <taxon>Dikarya</taxon>
        <taxon>Basidiomycota</taxon>
        <taxon>Agaricomycotina</taxon>
        <taxon>Agaricomycetes</taxon>
        <taxon>Agaricomycetidae</taxon>
        <taxon>Agaricales</taxon>
        <taxon>Agaricineae</taxon>
        <taxon>Hydnangiaceae</taxon>
        <taxon>Laccaria</taxon>
    </lineage>
</organism>